<dbReference type="InterPro" id="IPR049326">
    <property type="entry name" value="Rhodopsin_dom_fungi"/>
</dbReference>
<evidence type="ECO:0000256" key="3">
    <source>
        <dbReference type="ARBA" id="ARBA00022989"/>
    </source>
</evidence>
<feature type="transmembrane region" description="Helical" evidence="6">
    <location>
        <begin position="202"/>
        <end position="224"/>
    </location>
</feature>
<feature type="domain" description="Rhodopsin" evidence="7">
    <location>
        <begin position="30"/>
        <end position="266"/>
    </location>
</feature>
<dbReference type="AlphaFoldDB" id="A0A2P7YC44"/>
<evidence type="ECO:0000313" key="9">
    <source>
        <dbReference type="Proteomes" id="UP000243723"/>
    </source>
</evidence>
<dbReference type="OrthoDB" id="4682787at2759"/>
<evidence type="ECO:0000256" key="6">
    <source>
        <dbReference type="SAM" id="Phobius"/>
    </source>
</evidence>
<comment type="similarity">
    <text evidence="5">Belongs to the SAT4 family.</text>
</comment>
<dbReference type="EMBL" id="NHZQ01000448">
    <property type="protein sequence ID" value="PSK33541.1"/>
    <property type="molecule type" value="Genomic_DNA"/>
</dbReference>
<protein>
    <recommendedName>
        <fullName evidence="7">Rhodopsin domain-containing protein</fullName>
    </recommendedName>
</protein>
<dbReference type="GO" id="GO:0016020">
    <property type="term" value="C:membrane"/>
    <property type="evidence" value="ECO:0007669"/>
    <property type="project" value="UniProtKB-SubCell"/>
</dbReference>
<name>A0A2P7YC44_9PEZI</name>
<feature type="transmembrane region" description="Helical" evidence="6">
    <location>
        <begin position="161"/>
        <end position="190"/>
    </location>
</feature>
<dbReference type="Pfam" id="PF20684">
    <property type="entry name" value="Fung_rhodopsin"/>
    <property type="match status" value="1"/>
</dbReference>
<feature type="transmembrane region" description="Helical" evidence="6">
    <location>
        <begin position="244"/>
        <end position="265"/>
    </location>
</feature>
<evidence type="ECO:0000313" key="8">
    <source>
        <dbReference type="EMBL" id="PSK33541.1"/>
    </source>
</evidence>
<feature type="transmembrane region" description="Helical" evidence="6">
    <location>
        <begin position="12"/>
        <end position="34"/>
    </location>
</feature>
<accession>A0A2P7YC44</accession>
<keyword evidence="3 6" id="KW-1133">Transmembrane helix</keyword>
<keyword evidence="9" id="KW-1185">Reference proteome</keyword>
<keyword evidence="2 6" id="KW-0812">Transmembrane</keyword>
<feature type="transmembrane region" description="Helical" evidence="6">
    <location>
        <begin position="46"/>
        <end position="67"/>
    </location>
</feature>
<gene>
    <name evidence="8" type="ORF">B9Z65_7428</name>
</gene>
<evidence type="ECO:0000256" key="2">
    <source>
        <dbReference type="ARBA" id="ARBA00022692"/>
    </source>
</evidence>
<feature type="transmembrane region" description="Helical" evidence="6">
    <location>
        <begin position="87"/>
        <end position="111"/>
    </location>
</feature>
<dbReference type="InterPro" id="IPR052337">
    <property type="entry name" value="SAT4-like"/>
</dbReference>
<feature type="transmembrane region" description="Helical" evidence="6">
    <location>
        <begin position="123"/>
        <end position="141"/>
    </location>
</feature>
<keyword evidence="4 6" id="KW-0472">Membrane</keyword>
<reference evidence="8 9" key="1">
    <citation type="submission" date="2017-05" db="EMBL/GenBank/DDBJ databases">
        <title>Draft genome sequence of Elsinoe australis.</title>
        <authorList>
            <person name="Cheng Q."/>
        </authorList>
    </citation>
    <scope>NUCLEOTIDE SEQUENCE [LARGE SCALE GENOMIC DNA]</scope>
    <source>
        <strain evidence="8 9">NL1</strain>
    </source>
</reference>
<sequence length="366" mass="39845">MDLVAVVESLRTLSQASEAFLVITTIAMALRLWTRAGIMRSVQMDDWAMILAYLCFVVTCAITLIVSKEINGIFKGKPIHVNFLNKLVYADTGLYIVSMIAIKMSLGSFFLRIFAAHFTQRMIIYSVVIFSTVVGLAYFSFSMFSCGVTRGFFPGAKECKAWAAYAVLSLTWSAINAATDMVFSLISIHALWIANMPSRTKFVAAAVLVFGTVGGVASIIRIVFINRAGTGPAALTSGLTSGYWTLIEAGIGITAASVACLRPLLRWSRDKLGFGLSQTNPTETACTATMTDDIYSSKGFSKNLTGLSSALTEEGSQFPQVRDWRADRITMDMEFCSPNASIMGSVLTLDSPSDTHRRSLQTHNLI</sequence>
<dbReference type="PANTHER" id="PTHR33048:SF96">
    <property type="entry name" value="INTEGRAL MEMBRANE PROTEIN"/>
    <property type="match status" value="1"/>
</dbReference>
<dbReference type="Proteomes" id="UP000243723">
    <property type="component" value="Unassembled WGS sequence"/>
</dbReference>
<evidence type="ECO:0000256" key="5">
    <source>
        <dbReference type="ARBA" id="ARBA00038359"/>
    </source>
</evidence>
<comment type="subcellular location">
    <subcellularLocation>
        <location evidence="1">Membrane</location>
        <topology evidence="1">Multi-pass membrane protein</topology>
    </subcellularLocation>
</comment>
<proteinExistence type="inferred from homology"/>
<evidence type="ECO:0000256" key="4">
    <source>
        <dbReference type="ARBA" id="ARBA00023136"/>
    </source>
</evidence>
<comment type="caution">
    <text evidence="8">The sequence shown here is derived from an EMBL/GenBank/DDBJ whole genome shotgun (WGS) entry which is preliminary data.</text>
</comment>
<dbReference type="PANTHER" id="PTHR33048">
    <property type="entry name" value="PTH11-LIKE INTEGRAL MEMBRANE PROTEIN (AFU_ORTHOLOGUE AFUA_5G11245)"/>
    <property type="match status" value="1"/>
</dbReference>
<organism evidence="8 9">
    <name type="scientific">Elsinoe australis</name>
    <dbReference type="NCBI Taxonomy" id="40998"/>
    <lineage>
        <taxon>Eukaryota</taxon>
        <taxon>Fungi</taxon>
        <taxon>Dikarya</taxon>
        <taxon>Ascomycota</taxon>
        <taxon>Pezizomycotina</taxon>
        <taxon>Dothideomycetes</taxon>
        <taxon>Dothideomycetidae</taxon>
        <taxon>Myriangiales</taxon>
        <taxon>Elsinoaceae</taxon>
        <taxon>Elsinoe</taxon>
    </lineage>
</organism>
<evidence type="ECO:0000256" key="1">
    <source>
        <dbReference type="ARBA" id="ARBA00004141"/>
    </source>
</evidence>
<evidence type="ECO:0000259" key="7">
    <source>
        <dbReference type="Pfam" id="PF20684"/>
    </source>
</evidence>